<dbReference type="SUPFAM" id="SSF56935">
    <property type="entry name" value="Porins"/>
    <property type="match status" value="1"/>
</dbReference>
<evidence type="ECO:0000313" key="12">
    <source>
        <dbReference type="EMBL" id="NQV64671.1"/>
    </source>
</evidence>
<dbReference type="PANTHER" id="PTHR32552">
    <property type="entry name" value="FERRICHROME IRON RECEPTOR-RELATED"/>
    <property type="match status" value="1"/>
</dbReference>
<evidence type="ECO:0000256" key="8">
    <source>
        <dbReference type="ARBA" id="ARBA00023077"/>
    </source>
</evidence>
<dbReference type="AlphaFoldDB" id="A0A972VW74"/>
<evidence type="ECO:0000256" key="3">
    <source>
        <dbReference type="ARBA" id="ARBA00022452"/>
    </source>
</evidence>
<dbReference type="InterPro" id="IPR039426">
    <property type="entry name" value="TonB-dep_rcpt-like"/>
</dbReference>
<dbReference type="Gene3D" id="2.40.170.20">
    <property type="entry name" value="TonB-dependent receptor, beta-barrel domain"/>
    <property type="match status" value="1"/>
</dbReference>
<evidence type="ECO:0000256" key="2">
    <source>
        <dbReference type="ARBA" id="ARBA00022448"/>
    </source>
</evidence>
<proteinExistence type="predicted"/>
<protein>
    <submittedName>
        <fullName evidence="12">TonB-dependent receptor</fullName>
    </submittedName>
</protein>
<keyword evidence="7" id="KW-0406">Ion transport</keyword>
<keyword evidence="9" id="KW-0472">Membrane</keyword>
<evidence type="ECO:0000256" key="4">
    <source>
        <dbReference type="ARBA" id="ARBA00022496"/>
    </source>
</evidence>
<keyword evidence="12" id="KW-0675">Receptor</keyword>
<feature type="domain" description="TonB-dependent receptor-like beta-barrel" evidence="11">
    <location>
        <begin position="7"/>
        <end position="324"/>
    </location>
</feature>
<dbReference type="GO" id="GO:0009279">
    <property type="term" value="C:cell outer membrane"/>
    <property type="evidence" value="ECO:0007669"/>
    <property type="project" value="UniProtKB-SubCell"/>
</dbReference>
<dbReference type="GO" id="GO:0006826">
    <property type="term" value="P:iron ion transport"/>
    <property type="evidence" value="ECO:0007669"/>
    <property type="project" value="UniProtKB-KW"/>
</dbReference>
<evidence type="ECO:0000256" key="10">
    <source>
        <dbReference type="ARBA" id="ARBA00023237"/>
    </source>
</evidence>
<accession>A0A972VW74</accession>
<evidence type="ECO:0000256" key="9">
    <source>
        <dbReference type="ARBA" id="ARBA00023136"/>
    </source>
</evidence>
<keyword evidence="3" id="KW-1134">Transmembrane beta strand</keyword>
<keyword evidence="6" id="KW-0408">Iron</keyword>
<keyword evidence="10" id="KW-0998">Cell outer membrane</keyword>
<evidence type="ECO:0000256" key="7">
    <source>
        <dbReference type="ARBA" id="ARBA00023065"/>
    </source>
</evidence>
<organism evidence="12 13">
    <name type="scientific">SAR86 cluster bacterium</name>
    <dbReference type="NCBI Taxonomy" id="2030880"/>
    <lineage>
        <taxon>Bacteria</taxon>
        <taxon>Pseudomonadati</taxon>
        <taxon>Pseudomonadota</taxon>
        <taxon>Gammaproteobacteria</taxon>
        <taxon>SAR86 cluster</taxon>
    </lineage>
</organism>
<evidence type="ECO:0000256" key="6">
    <source>
        <dbReference type="ARBA" id="ARBA00023004"/>
    </source>
</evidence>
<keyword evidence="4" id="KW-0410">Iron transport</keyword>
<keyword evidence="8" id="KW-0798">TonB box</keyword>
<evidence type="ECO:0000256" key="5">
    <source>
        <dbReference type="ARBA" id="ARBA00022692"/>
    </source>
</evidence>
<keyword evidence="2" id="KW-0813">Transport</keyword>
<evidence type="ECO:0000313" key="13">
    <source>
        <dbReference type="Proteomes" id="UP000754644"/>
    </source>
</evidence>
<comment type="caution">
    <text evidence="12">The sequence shown here is derived from an EMBL/GenBank/DDBJ whole genome shotgun (WGS) entry which is preliminary data.</text>
</comment>
<gene>
    <name evidence="12" type="ORF">HQ497_04830</name>
</gene>
<sequence>WYKDRWTVGADFEVTEGELREYQPDPTTGSDFLVATIPAGEHYNYQVDANTQALFARYQWPLTDATKLTAGARWERVQYDYDNLMLTGRTRDDGTTCARGGCRFSRPADRQDTFSNLSPQLGLTHFITAEQQLYANLSRGFRAPQTSELYRLQGGQELTDIDVVQLDSLELGIRGGGTDWSYDASLYAMKKSNVIFRDSDSFNVDNAKTRHLGLELTLSKNLNEQLTTNIFWSYARHQYANEPEPLERQINGNDIDTAPRQMGSANVQWQFSDAYSAELEWVHMGKYYEDPENLHAYPGHDLLNLRLSLAINDDWQAYIRIMNLTDTRYAERADFAFGNDRYFVGEPASLYAGFRATF</sequence>
<keyword evidence="5" id="KW-0812">Transmembrane</keyword>
<comment type="subcellular location">
    <subcellularLocation>
        <location evidence="1">Cell outer membrane</location>
        <topology evidence="1">Multi-pass membrane protein</topology>
    </subcellularLocation>
</comment>
<dbReference type="EMBL" id="JABMOJ010000175">
    <property type="protein sequence ID" value="NQV64671.1"/>
    <property type="molecule type" value="Genomic_DNA"/>
</dbReference>
<dbReference type="InterPro" id="IPR036942">
    <property type="entry name" value="Beta-barrel_TonB_sf"/>
</dbReference>
<evidence type="ECO:0000256" key="1">
    <source>
        <dbReference type="ARBA" id="ARBA00004571"/>
    </source>
</evidence>
<dbReference type="Proteomes" id="UP000754644">
    <property type="component" value="Unassembled WGS sequence"/>
</dbReference>
<name>A0A972VW74_9GAMM</name>
<feature type="non-terminal residue" evidence="12">
    <location>
        <position position="1"/>
    </location>
</feature>
<dbReference type="PANTHER" id="PTHR32552:SF81">
    <property type="entry name" value="TONB-DEPENDENT OUTER MEMBRANE RECEPTOR"/>
    <property type="match status" value="1"/>
</dbReference>
<evidence type="ECO:0000259" key="11">
    <source>
        <dbReference type="Pfam" id="PF00593"/>
    </source>
</evidence>
<reference evidence="12" key="1">
    <citation type="submission" date="2020-05" db="EMBL/GenBank/DDBJ databases">
        <title>Sulfur intermediates as new biogeochemical hubs in an aquatic model microbial ecosystem.</title>
        <authorList>
            <person name="Vigneron A."/>
        </authorList>
    </citation>
    <scope>NUCLEOTIDE SEQUENCE</scope>
    <source>
        <strain evidence="12">Bin.250</strain>
    </source>
</reference>
<dbReference type="InterPro" id="IPR000531">
    <property type="entry name" value="Beta-barrel_TonB"/>
</dbReference>
<dbReference type="Pfam" id="PF00593">
    <property type="entry name" value="TonB_dep_Rec_b-barrel"/>
    <property type="match status" value="1"/>
</dbReference>